<proteinExistence type="predicted"/>
<protein>
    <submittedName>
        <fullName evidence="1">DUF3078 domain-containing protein</fullName>
    </submittedName>
</protein>
<accession>A0ABV2ST32</accession>
<comment type="caution">
    <text evidence="1">The sequence shown here is derived from an EMBL/GenBank/DDBJ whole genome shotgun (WGS) entry which is preliminary data.</text>
</comment>
<reference evidence="1 2" key="1">
    <citation type="submission" date="2024-07" db="EMBL/GenBank/DDBJ databases">
        <title>The genome sequence of type strain Sediminicola arcticus GDMCC 1.2805.</title>
        <authorList>
            <person name="Liu Y."/>
        </authorList>
    </citation>
    <scope>NUCLEOTIDE SEQUENCE [LARGE SCALE GENOMIC DNA]</scope>
    <source>
        <strain evidence="1 2">GDMCC 1.2805</strain>
    </source>
</reference>
<keyword evidence="2" id="KW-1185">Reference proteome</keyword>
<dbReference type="EMBL" id="JBEXAE010000001">
    <property type="protein sequence ID" value="MET6989700.1"/>
    <property type="molecule type" value="Genomic_DNA"/>
</dbReference>
<gene>
    <name evidence="1" type="ORF">ABXZ36_03445</name>
</gene>
<sequence length="379" mass="43358">MSFIEYCFAAIKRWIIFLLLVLSLSAITAQDTIPIRQPIDTSAVDTITMDTIVIRAIQSKIRNIPRSVYLSNPIVSFKKTKARTKAFHKFKVPSFWINENVLNINFNEAAFVNWKAGGDNAIAAAGNLKFIKNYKFRYIQWDNDLEFRYGLNAQEGRKIRKTEDLIRITSTFGYRRDTISNWYYSVKANFNTQFSNGYKYPDRSTPVSTFMAPGYLFLGAGTSFIPEGKKINLYISPITQKITFVQDQTLANQGAFGVKKAVFDSEGNVVSPGEKVFMEFGFLITNTWQKQIFENIFLDHRVNLYTDYLQKFGNIDVDWELNIKLVVNKYIQTTIGAQLIYDDDIKFNEILAEDGTIVDSGGPRIQFKQLLGVGVAYTF</sequence>
<evidence type="ECO:0000313" key="1">
    <source>
        <dbReference type="EMBL" id="MET6989700.1"/>
    </source>
</evidence>
<dbReference type="RefSeq" id="WP_354614074.1">
    <property type="nucleotide sequence ID" value="NZ_JBEXAE010000001.1"/>
</dbReference>
<dbReference type="Proteomes" id="UP001549799">
    <property type="component" value="Unassembled WGS sequence"/>
</dbReference>
<name>A0ABV2ST32_9FLAO</name>
<evidence type="ECO:0000313" key="2">
    <source>
        <dbReference type="Proteomes" id="UP001549799"/>
    </source>
</evidence>
<organism evidence="1 2">
    <name type="scientific">Sediminicola arcticus</name>
    <dbReference type="NCBI Taxonomy" id="1574308"/>
    <lineage>
        <taxon>Bacteria</taxon>
        <taxon>Pseudomonadati</taxon>
        <taxon>Bacteroidota</taxon>
        <taxon>Flavobacteriia</taxon>
        <taxon>Flavobacteriales</taxon>
        <taxon>Flavobacteriaceae</taxon>
        <taxon>Sediminicola</taxon>
    </lineage>
</organism>
<dbReference type="InterPro" id="IPR021428">
    <property type="entry name" value="DUF3078"/>
</dbReference>
<dbReference type="Pfam" id="PF11276">
    <property type="entry name" value="DUF3078"/>
    <property type="match status" value="1"/>
</dbReference>